<keyword evidence="2 5" id="KW-1133">Transmembrane helix</keyword>
<feature type="region of interest" description="Disordered" evidence="4">
    <location>
        <begin position="1"/>
        <end position="26"/>
    </location>
</feature>
<feature type="transmembrane region" description="Helical" evidence="5">
    <location>
        <begin position="300"/>
        <end position="318"/>
    </location>
</feature>
<dbReference type="CDD" id="cd17324">
    <property type="entry name" value="MFS_NepI_like"/>
    <property type="match status" value="1"/>
</dbReference>
<proteinExistence type="predicted"/>
<feature type="transmembrane region" description="Helical" evidence="5">
    <location>
        <begin position="265"/>
        <end position="288"/>
    </location>
</feature>
<dbReference type="InterPro" id="IPR020846">
    <property type="entry name" value="MFS_dom"/>
</dbReference>
<feature type="transmembrane region" description="Helical" evidence="5">
    <location>
        <begin position="186"/>
        <end position="206"/>
    </location>
</feature>
<dbReference type="PROSITE" id="PS50850">
    <property type="entry name" value="MFS"/>
    <property type="match status" value="1"/>
</dbReference>
<dbReference type="EMBL" id="CADCTX010000892">
    <property type="protein sequence ID" value="CAA9357155.1"/>
    <property type="molecule type" value="Genomic_DNA"/>
</dbReference>
<feature type="transmembrane region" description="Helical" evidence="5">
    <location>
        <begin position="71"/>
        <end position="91"/>
    </location>
</feature>
<name>A0A6J4MGK2_9BACT</name>
<dbReference type="AlphaFoldDB" id="A0A6J4MGK2"/>
<keyword evidence="3 5" id="KW-0472">Membrane</keyword>
<evidence type="ECO:0000256" key="5">
    <source>
        <dbReference type="SAM" id="Phobius"/>
    </source>
</evidence>
<feature type="domain" description="Major facilitator superfamily (MFS) profile" evidence="6">
    <location>
        <begin position="33"/>
        <end position="410"/>
    </location>
</feature>
<dbReference type="PANTHER" id="PTHR42910:SF1">
    <property type="entry name" value="MAJOR FACILITATOR SUPERFAMILY (MFS) PROFILE DOMAIN-CONTAINING PROTEIN"/>
    <property type="match status" value="1"/>
</dbReference>
<feature type="transmembrane region" description="Helical" evidence="5">
    <location>
        <begin position="123"/>
        <end position="144"/>
    </location>
</feature>
<evidence type="ECO:0000256" key="2">
    <source>
        <dbReference type="ARBA" id="ARBA00022989"/>
    </source>
</evidence>
<dbReference type="GO" id="GO:0022857">
    <property type="term" value="F:transmembrane transporter activity"/>
    <property type="evidence" value="ECO:0007669"/>
    <property type="project" value="InterPro"/>
</dbReference>
<dbReference type="Gene3D" id="1.20.1250.20">
    <property type="entry name" value="MFS general substrate transporter like domains"/>
    <property type="match status" value="1"/>
</dbReference>
<evidence type="ECO:0000259" key="6">
    <source>
        <dbReference type="PROSITE" id="PS50850"/>
    </source>
</evidence>
<feature type="transmembrane region" description="Helical" evidence="5">
    <location>
        <begin position="98"/>
        <end position="117"/>
    </location>
</feature>
<protein>
    <submittedName>
        <fullName evidence="7">Uncharacterized MFS-type transporter</fullName>
    </submittedName>
</protein>
<sequence>MPSHSPALSRRPPVEPARPTAPAPGASHAHPLPVALLAVAAGLVAANLYYAQPLLGQIARDFGVSAGRAGLVATTTQVGYALGLLVIVPLADLAERRRLIVGLTVAAAGALVGAALAPTFGALVAAMLAVGLASVVPQVIVPLAAGLARPEQRGRVVGAVMSGLLVGILLARTASGAAGARVGWRLVFWGAAALMLVLAAVLRRLLPESRPAGRGSYGALMRSLPAVVRRHAVLRESALAVGLVFGSFSAFWTTLAFHLERPPLLLGSAAAGAFGLAGAAGALGASLVGRLSDRVSAQRTVALGVAAALVGYAVLAALPTSVAGLVLGVVVLDFGVQCAHVSSQARVFALDEATRGRINAVYMVTVFAGGALGSTVGAALWTRAGWAGVCAGGLTMLATAGVVHLRGYRRRT</sequence>
<dbReference type="InterPro" id="IPR036259">
    <property type="entry name" value="MFS_trans_sf"/>
</dbReference>
<feature type="transmembrane region" description="Helical" evidence="5">
    <location>
        <begin position="324"/>
        <end position="348"/>
    </location>
</feature>
<dbReference type="Pfam" id="PF07690">
    <property type="entry name" value="MFS_1"/>
    <property type="match status" value="1"/>
</dbReference>
<accession>A0A6J4MGK2</accession>
<organism evidence="7">
    <name type="scientific">uncultured Gemmatimonadaceae bacterium</name>
    <dbReference type="NCBI Taxonomy" id="246130"/>
    <lineage>
        <taxon>Bacteria</taxon>
        <taxon>Pseudomonadati</taxon>
        <taxon>Gemmatimonadota</taxon>
        <taxon>Gemmatimonadia</taxon>
        <taxon>Gemmatimonadales</taxon>
        <taxon>Gemmatimonadaceae</taxon>
        <taxon>environmental samples</taxon>
    </lineage>
</organism>
<dbReference type="PANTHER" id="PTHR42910">
    <property type="entry name" value="TRANSPORTER SCO4007-RELATED"/>
    <property type="match status" value="1"/>
</dbReference>
<feature type="transmembrane region" description="Helical" evidence="5">
    <location>
        <begin position="386"/>
        <end position="405"/>
    </location>
</feature>
<evidence type="ECO:0000313" key="7">
    <source>
        <dbReference type="EMBL" id="CAA9357155.1"/>
    </source>
</evidence>
<evidence type="ECO:0000256" key="4">
    <source>
        <dbReference type="SAM" id="MobiDB-lite"/>
    </source>
</evidence>
<gene>
    <name evidence="7" type="ORF">AVDCRST_MAG40-3236</name>
</gene>
<feature type="transmembrane region" description="Helical" evidence="5">
    <location>
        <begin position="360"/>
        <end position="380"/>
    </location>
</feature>
<feature type="transmembrane region" description="Helical" evidence="5">
    <location>
        <begin position="32"/>
        <end position="51"/>
    </location>
</feature>
<feature type="transmembrane region" description="Helical" evidence="5">
    <location>
        <begin position="238"/>
        <end position="259"/>
    </location>
</feature>
<feature type="transmembrane region" description="Helical" evidence="5">
    <location>
        <begin position="156"/>
        <end position="174"/>
    </location>
</feature>
<evidence type="ECO:0000256" key="1">
    <source>
        <dbReference type="ARBA" id="ARBA00022692"/>
    </source>
</evidence>
<dbReference type="InterPro" id="IPR011701">
    <property type="entry name" value="MFS"/>
</dbReference>
<dbReference type="SUPFAM" id="SSF103473">
    <property type="entry name" value="MFS general substrate transporter"/>
    <property type="match status" value="1"/>
</dbReference>
<keyword evidence="1 5" id="KW-0812">Transmembrane</keyword>
<reference evidence="7" key="1">
    <citation type="submission" date="2020-02" db="EMBL/GenBank/DDBJ databases">
        <authorList>
            <person name="Meier V. D."/>
        </authorList>
    </citation>
    <scope>NUCLEOTIDE SEQUENCE</scope>
    <source>
        <strain evidence="7">AVDCRST_MAG40</strain>
    </source>
</reference>
<evidence type="ECO:0000256" key="3">
    <source>
        <dbReference type="ARBA" id="ARBA00023136"/>
    </source>
</evidence>